<dbReference type="Pfam" id="PF02633">
    <property type="entry name" value="Creatininase"/>
    <property type="match status" value="1"/>
</dbReference>
<keyword evidence="4" id="KW-0862">Zinc</keyword>
<evidence type="ECO:0000313" key="7">
    <source>
        <dbReference type="Proteomes" id="UP000309676"/>
    </source>
</evidence>
<dbReference type="InterPro" id="IPR003785">
    <property type="entry name" value="Creatininase/forma_Hydrolase"/>
</dbReference>
<accession>A0A5R9G2J4</accession>
<comment type="cofactor">
    <cofactor evidence="1">
        <name>Zn(2+)</name>
        <dbReference type="ChEBI" id="CHEBI:29105"/>
    </cofactor>
</comment>
<dbReference type="EMBL" id="VCIW01000017">
    <property type="protein sequence ID" value="TLS50051.1"/>
    <property type="molecule type" value="Genomic_DNA"/>
</dbReference>
<organism evidence="6 7">
    <name type="scientific">Paenibacillus antri</name>
    <dbReference type="NCBI Taxonomy" id="2582848"/>
    <lineage>
        <taxon>Bacteria</taxon>
        <taxon>Bacillati</taxon>
        <taxon>Bacillota</taxon>
        <taxon>Bacilli</taxon>
        <taxon>Bacillales</taxon>
        <taxon>Paenibacillaceae</taxon>
        <taxon>Paenibacillus</taxon>
    </lineage>
</organism>
<evidence type="ECO:0000256" key="2">
    <source>
        <dbReference type="ARBA" id="ARBA00022723"/>
    </source>
</evidence>
<dbReference type="GO" id="GO:0016811">
    <property type="term" value="F:hydrolase activity, acting on carbon-nitrogen (but not peptide) bonds, in linear amides"/>
    <property type="evidence" value="ECO:0007669"/>
    <property type="project" value="TreeGrafter"/>
</dbReference>
<evidence type="ECO:0000313" key="6">
    <source>
        <dbReference type="EMBL" id="TLS50051.1"/>
    </source>
</evidence>
<dbReference type="AlphaFoldDB" id="A0A5R9G2J4"/>
<reference evidence="6 7" key="1">
    <citation type="submission" date="2019-05" db="EMBL/GenBank/DDBJ databases">
        <authorList>
            <person name="Narsing Rao M.P."/>
            <person name="Li W.J."/>
        </authorList>
    </citation>
    <scope>NUCLEOTIDE SEQUENCE [LARGE SCALE GENOMIC DNA]</scope>
    <source>
        <strain evidence="6 7">SYSU_K30003</strain>
    </source>
</reference>
<evidence type="ECO:0000256" key="1">
    <source>
        <dbReference type="ARBA" id="ARBA00001947"/>
    </source>
</evidence>
<keyword evidence="2" id="KW-0479">Metal-binding</keyword>
<dbReference type="SUPFAM" id="SSF102215">
    <property type="entry name" value="Creatininase"/>
    <property type="match status" value="1"/>
</dbReference>
<evidence type="ECO:0000256" key="5">
    <source>
        <dbReference type="ARBA" id="ARBA00024029"/>
    </source>
</evidence>
<dbReference type="PANTHER" id="PTHR35005:SF1">
    <property type="entry name" value="2-AMINO-5-FORMYLAMINO-6-RIBOSYLAMINOPYRIMIDIN-4(3H)-ONE 5'-MONOPHOSPHATE DEFORMYLASE"/>
    <property type="match status" value="1"/>
</dbReference>
<dbReference type="OrthoDB" id="9801445at2"/>
<evidence type="ECO:0000256" key="4">
    <source>
        <dbReference type="ARBA" id="ARBA00022833"/>
    </source>
</evidence>
<dbReference type="Gene3D" id="3.40.50.10310">
    <property type="entry name" value="Creatininase"/>
    <property type="match status" value="1"/>
</dbReference>
<dbReference type="GO" id="GO:0009231">
    <property type="term" value="P:riboflavin biosynthetic process"/>
    <property type="evidence" value="ECO:0007669"/>
    <property type="project" value="TreeGrafter"/>
</dbReference>
<sequence length="259" mass="29198">MLNLYSTKRDFQTHPCHTAVLPVGAIEQHGSHLPVGTDAIIAGEVASRLAERLDGYLLPCLSVSSSIEHREAKGTVYLRADTLALVVRDIAESLRYTGFRRLVVFSGHGGNWILKPTVRQLNRDFQERGAAMEVVLVPSNIALKRQHEVVRQVQHDLHAGEKETSIMMYLCPEHVDEFVPEQHHTTAPQDFMDYFDVTDITEDGYWGNPEDATAEKGRRLLELTIECTLEYLDAIGRERERIAARSRTEDEGESAANIY</sequence>
<dbReference type="InterPro" id="IPR024087">
    <property type="entry name" value="Creatininase-like_sf"/>
</dbReference>
<gene>
    <name evidence="6" type="ORF">FE782_22195</name>
</gene>
<dbReference type="PANTHER" id="PTHR35005">
    <property type="entry name" value="3-DEHYDRO-SCYLLO-INOSOSE HYDROLASE"/>
    <property type="match status" value="1"/>
</dbReference>
<dbReference type="GO" id="GO:0046872">
    <property type="term" value="F:metal ion binding"/>
    <property type="evidence" value="ECO:0007669"/>
    <property type="project" value="UniProtKB-KW"/>
</dbReference>
<proteinExistence type="inferred from homology"/>
<name>A0A5R9G2J4_9BACL</name>
<dbReference type="Proteomes" id="UP000309676">
    <property type="component" value="Unassembled WGS sequence"/>
</dbReference>
<comment type="caution">
    <text evidence="6">The sequence shown here is derived from an EMBL/GenBank/DDBJ whole genome shotgun (WGS) entry which is preliminary data.</text>
</comment>
<evidence type="ECO:0000256" key="3">
    <source>
        <dbReference type="ARBA" id="ARBA00022801"/>
    </source>
</evidence>
<dbReference type="RefSeq" id="WP_138196535.1">
    <property type="nucleotide sequence ID" value="NZ_VCIW01000017.1"/>
</dbReference>
<keyword evidence="3" id="KW-0378">Hydrolase</keyword>
<keyword evidence="7" id="KW-1185">Reference proteome</keyword>
<protein>
    <submittedName>
        <fullName evidence="6">Creatininase family protein</fullName>
    </submittedName>
</protein>
<comment type="similarity">
    <text evidence="5">Belongs to the creatininase superfamily.</text>
</comment>